<protein>
    <submittedName>
        <fullName evidence="1">Uncharacterized protein</fullName>
    </submittedName>
</protein>
<evidence type="ECO:0000313" key="2">
    <source>
        <dbReference type="Proteomes" id="UP000670092"/>
    </source>
</evidence>
<dbReference type="VEuPathDB" id="FungiDB:I7I52_01226"/>
<evidence type="ECO:0000313" key="1">
    <source>
        <dbReference type="EMBL" id="KAG5303277.1"/>
    </source>
</evidence>
<sequence length="66" mass="7501">MDYMQMAILFIKNGNDNGEEEIIVVIERRKVDIKKETGEHLAPKIQLRIAIKGIKISESTSICLQS</sequence>
<dbReference type="Proteomes" id="UP000670092">
    <property type="component" value="Unassembled WGS sequence"/>
</dbReference>
<proteinExistence type="predicted"/>
<dbReference type="EMBL" id="JAEVHI010000001">
    <property type="protein sequence ID" value="KAG5303277.1"/>
    <property type="molecule type" value="Genomic_DNA"/>
</dbReference>
<comment type="caution">
    <text evidence="1">The sequence shown here is derived from an EMBL/GenBank/DDBJ whole genome shotgun (WGS) entry which is preliminary data.</text>
</comment>
<dbReference type="AlphaFoldDB" id="A0A8H7Z3P0"/>
<accession>A0A8H7Z3P0</accession>
<reference evidence="1 2" key="1">
    <citation type="submission" date="2021-01" db="EMBL/GenBank/DDBJ databases">
        <title>Chromosome-level genome assembly of a human fungal pathogen reveals clustering of transcriptionally co-regulated genes.</title>
        <authorList>
            <person name="Voorhies M."/>
            <person name="Cohen S."/>
            <person name="Shea T.P."/>
            <person name="Petrus S."/>
            <person name="Munoz J.F."/>
            <person name="Poplawski S."/>
            <person name="Goldman W.E."/>
            <person name="Michael T."/>
            <person name="Cuomo C.A."/>
            <person name="Sil A."/>
            <person name="Beyhan S."/>
        </authorList>
    </citation>
    <scope>NUCLEOTIDE SEQUENCE [LARGE SCALE GENOMIC DNA]</scope>
    <source>
        <strain evidence="1 2">G184AR</strain>
    </source>
</reference>
<gene>
    <name evidence="1" type="ORF">I7I52_01226</name>
</gene>
<organism evidence="1 2">
    <name type="scientific">Ajellomyces capsulatus</name>
    <name type="common">Darling's disease fungus</name>
    <name type="synonym">Histoplasma capsulatum</name>
    <dbReference type="NCBI Taxonomy" id="5037"/>
    <lineage>
        <taxon>Eukaryota</taxon>
        <taxon>Fungi</taxon>
        <taxon>Dikarya</taxon>
        <taxon>Ascomycota</taxon>
        <taxon>Pezizomycotina</taxon>
        <taxon>Eurotiomycetes</taxon>
        <taxon>Eurotiomycetidae</taxon>
        <taxon>Onygenales</taxon>
        <taxon>Ajellomycetaceae</taxon>
        <taxon>Histoplasma</taxon>
    </lineage>
</organism>
<name>A0A8H7Z3P0_AJECA</name>